<feature type="region of interest" description="Disordered" evidence="1">
    <location>
        <begin position="724"/>
        <end position="754"/>
    </location>
</feature>
<gene>
    <name evidence="2" type="ORF">HK105_201522</name>
</gene>
<accession>A0ABR4NGM5</accession>
<evidence type="ECO:0000313" key="2">
    <source>
        <dbReference type="EMBL" id="KAL2918688.1"/>
    </source>
</evidence>
<feature type="compositionally biased region" description="Gly residues" evidence="1">
    <location>
        <begin position="15"/>
        <end position="24"/>
    </location>
</feature>
<name>A0ABR4NGM5_9FUNG</name>
<keyword evidence="3" id="KW-1185">Reference proteome</keyword>
<comment type="caution">
    <text evidence="2">The sequence shown here is derived from an EMBL/GenBank/DDBJ whole genome shotgun (WGS) entry which is preliminary data.</text>
</comment>
<dbReference type="Proteomes" id="UP001527925">
    <property type="component" value="Unassembled WGS sequence"/>
</dbReference>
<feature type="compositionally biased region" description="Gly residues" evidence="1">
    <location>
        <begin position="32"/>
        <end position="41"/>
    </location>
</feature>
<sequence length="754" mass="82997">MSDAAAKTQDRAGGDRGGSAGGQAGAFAGSSRDGGGSGGSGSVDLEQLIRGVEKNLERRISRCVDNIEKLRAEVYELDKGINMRFEALLAKIDALYEPSNPKSRQATKRISGFDAKRVQWSVWTEPRSLEELIQRHELGENATLYFISTVLHAIRPNQTNNITVHETSIQVSIYSDALSWIQSQRDILVSHVSHLTLDSLQQIIDDERIPIITETYGLHSLLNESHRPGRTKSVGSSIFAFVNDINQRGGGPALSGKPRGRPSDALELFRAASGSIVPPPPIQANHLAYLFCWPIFVQAFDQPLIRKTPLNVVTLKMLMVFRDLYQDCRSRLEALFPTGSKRKSHKADDLLSPVRLPMPSSSCLDEPQFNQDPAWADRSNFTDIKANISHNLTMDSVYIMSRDFATGQRAKVSDFYKLAARLPKMEVREEKRFDRLMHRCRLPFAFLEFAILNKISVSYNTLRSRLLGNQEIDNETDPKFVLAVRQLSKGLDAFPTVSDVHGEFGLSTVRSSLQAMLGRDPIKFHSMRDLGDQLMHLVLMVILETNNETLKENLLEVLMTEHSDLAAAAAKVGSSRTSMPRSARLAKRTANTSDDDEDGDEGGEEDEDDVEDDDDDDEARPNVRLAGSRTSRLAETDVIAAAAAAAAAAVAARDAGERGADVATGARGGVGDDEDEDEDDEDMVPVVVEDEVSMPDMTSVTSNPFSNLLAGDSPLVKRSLAEELAIANKRPRPGETKLTATKKEPKQNGRSSRR</sequence>
<feature type="compositionally biased region" description="Acidic residues" evidence="1">
    <location>
        <begin position="593"/>
        <end position="618"/>
    </location>
</feature>
<feature type="region of interest" description="Disordered" evidence="1">
    <location>
        <begin position="570"/>
        <end position="628"/>
    </location>
</feature>
<feature type="region of interest" description="Disordered" evidence="1">
    <location>
        <begin position="1"/>
        <end position="43"/>
    </location>
</feature>
<evidence type="ECO:0000313" key="3">
    <source>
        <dbReference type="Proteomes" id="UP001527925"/>
    </source>
</evidence>
<feature type="compositionally biased region" description="Acidic residues" evidence="1">
    <location>
        <begin position="671"/>
        <end position="693"/>
    </location>
</feature>
<evidence type="ECO:0000256" key="1">
    <source>
        <dbReference type="SAM" id="MobiDB-lite"/>
    </source>
</evidence>
<protein>
    <submittedName>
        <fullName evidence="2">Uncharacterized protein</fullName>
    </submittedName>
</protein>
<organism evidence="2 3">
    <name type="scientific">Polyrhizophydium stewartii</name>
    <dbReference type="NCBI Taxonomy" id="2732419"/>
    <lineage>
        <taxon>Eukaryota</taxon>
        <taxon>Fungi</taxon>
        <taxon>Fungi incertae sedis</taxon>
        <taxon>Chytridiomycota</taxon>
        <taxon>Chytridiomycota incertae sedis</taxon>
        <taxon>Chytridiomycetes</taxon>
        <taxon>Rhizophydiales</taxon>
        <taxon>Rhizophydiales incertae sedis</taxon>
        <taxon>Polyrhizophydium</taxon>
    </lineage>
</organism>
<dbReference type="EMBL" id="JADGIZ020000005">
    <property type="protein sequence ID" value="KAL2918688.1"/>
    <property type="molecule type" value="Genomic_DNA"/>
</dbReference>
<reference evidence="2 3" key="1">
    <citation type="submission" date="2023-09" db="EMBL/GenBank/DDBJ databases">
        <title>Pangenome analysis of Batrachochytrium dendrobatidis and related Chytrids.</title>
        <authorList>
            <person name="Yacoub M.N."/>
            <person name="Stajich J.E."/>
            <person name="James T.Y."/>
        </authorList>
    </citation>
    <scope>NUCLEOTIDE SEQUENCE [LARGE SCALE GENOMIC DNA]</scope>
    <source>
        <strain evidence="2 3">JEL0888</strain>
    </source>
</reference>
<feature type="region of interest" description="Disordered" evidence="1">
    <location>
        <begin position="646"/>
        <end position="711"/>
    </location>
</feature>
<proteinExistence type="predicted"/>